<evidence type="ECO:0000256" key="3">
    <source>
        <dbReference type="ARBA" id="ARBA00022692"/>
    </source>
</evidence>
<keyword evidence="5 6" id="KW-0472">Membrane</keyword>
<dbReference type="InterPro" id="IPR051401">
    <property type="entry name" value="GtrA_CellWall_Glycosyl"/>
</dbReference>
<keyword evidence="3 6" id="KW-0812">Transmembrane</keyword>
<comment type="similarity">
    <text evidence="2">Belongs to the GtrA family.</text>
</comment>
<comment type="subcellular location">
    <subcellularLocation>
        <location evidence="1">Membrane</location>
        <topology evidence="1">Multi-pass membrane protein</topology>
    </subcellularLocation>
</comment>
<evidence type="ECO:0000313" key="8">
    <source>
        <dbReference type="EMBL" id="XCG65265.1"/>
    </source>
</evidence>
<keyword evidence="4 6" id="KW-1133">Transmembrane helix</keyword>
<evidence type="ECO:0000256" key="5">
    <source>
        <dbReference type="ARBA" id="ARBA00023136"/>
    </source>
</evidence>
<dbReference type="GO" id="GO:0005886">
    <property type="term" value="C:plasma membrane"/>
    <property type="evidence" value="ECO:0007669"/>
    <property type="project" value="TreeGrafter"/>
</dbReference>
<dbReference type="PANTHER" id="PTHR38459:SF1">
    <property type="entry name" value="PROPHAGE BACTOPRENOL-LINKED GLUCOSE TRANSLOCASE HOMOLOG"/>
    <property type="match status" value="1"/>
</dbReference>
<feature type="domain" description="GtrA/DPMS transmembrane" evidence="7">
    <location>
        <begin position="35"/>
        <end position="150"/>
    </location>
</feature>
<evidence type="ECO:0000256" key="1">
    <source>
        <dbReference type="ARBA" id="ARBA00004141"/>
    </source>
</evidence>
<accession>A0AAU8DUJ7</accession>
<sequence length="163" mass="17791">MASQEPVAGTPAPPAGMRGGLGPLFRLVRDQRIAFLLVGGTNTVVGALWFILFQHLVEARFGYMAVLACAHVASVLCAFVLYRTFVFRVRGHLWRDLGRFELINLGALAFNAAMLPLLVEVAGLPVLASQLIIAAVTVVFSWFGHRDFSFRRPAVEPTPEEVA</sequence>
<gene>
    <name evidence="8" type="ORF">ABLG96_08245</name>
</gene>
<dbReference type="InterPro" id="IPR007267">
    <property type="entry name" value="GtrA_DPMS_TM"/>
</dbReference>
<dbReference type="GO" id="GO:0000271">
    <property type="term" value="P:polysaccharide biosynthetic process"/>
    <property type="evidence" value="ECO:0007669"/>
    <property type="project" value="InterPro"/>
</dbReference>
<feature type="transmembrane region" description="Helical" evidence="6">
    <location>
        <begin position="125"/>
        <end position="143"/>
    </location>
</feature>
<evidence type="ECO:0000259" key="7">
    <source>
        <dbReference type="Pfam" id="PF04138"/>
    </source>
</evidence>
<dbReference type="Pfam" id="PF04138">
    <property type="entry name" value="GtrA_DPMS_TM"/>
    <property type="match status" value="1"/>
</dbReference>
<feature type="transmembrane region" description="Helical" evidence="6">
    <location>
        <begin position="61"/>
        <end position="82"/>
    </location>
</feature>
<reference evidence="8" key="1">
    <citation type="submission" date="2024-05" db="EMBL/GenBank/DDBJ databases">
        <authorList>
            <person name="Cai S.Y."/>
            <person name="Jin L.M."/>
            <person name="Li H.R."/>
        </authorList>
    </citation>
    <scope>NUCLEOTIDE SEQUENCE</scope>
    <source>
        <strain evidence="8">A5-74</strain>
    </source>
</reference>
<evidence type="ECO:0000256" key="2">
    <source>
        <dbReference type="ARBA" id="ARBA00009399"/>
    </source>
</evidence>
<organism evidence="8">
    <name type="scientific">Nakamurella sp. A5-74</name>
    <dbReference type="NCBI Taxonomy" id="3158264"/>
    <lineage>
        <taxon>Bacteria</taxon>
        <taxon>Bacillati</taxon>
        <taxon>Actinomycetota</taxon>
        <taxon>Actinomycetes</taxon>
        <taxon>Nakamurellales</taxon>
        <taxon>Nakamurellaceae</taxon>
        <taxon>Nakamurella</taxon>
    </lineage>
</organism>
<proteinExistence type="inferred from homology"/>
<evidence type="ECO:0000256" key="6">
    <source>
        <dbReference type="SAM" id="Phobius"/>
    </source>
</evidence>
<dbReference type="RefSeq" id="WP_353650870.1">
    <property type="nucleotide sequence ID" value="NZ_CP159218.1"/>
</dbReference>
<dbReference type="PANTHER" id="PTHR38459">
    <property type="entry name" value="PROPHAGE BACTOPRENOL-LINKED GLUCOSE TRANSLOCASE HOMOLOG"/>
    <property type="match status" value="1"/>
</dbReference>
<evidence type="ECO:0000256" key="4">
    <source>
        <dbReference type="ARBA" id="ARBA00022989"/>
    </source>
</evidence>
<feature type="transmembrane region" description="Helical" evidence="6">
    <location>
        <begin position="33"/>
        <end position="55"/>
    </location>
</feature>
<protein>
    <submittedName>
        <fullName evidence="8">GtrA family protein</fullName>
    </submittedName>
</protein>
<dbReference type="EMBL" id="CP159218">
    <property type="protein sequence ID" value="XCG65265.1"/>
    <property type="molecule type" value="Genomic_DNA"/>
</dbReference>
<name>A0AAU8DUJ7_9ACTN</name>
<feature type="transmembrane region" description="Helical" evidence="6">
    <location>
        <begin position="102"/>
        <end position="119"/>
    </location>
</feature>
<dbReference type="AlphaFoldDB" id="A0AAU8DUJ7"/>